<dbReference type="AlphaFoldDB" id="A0A9X6NBV9"/>
<keyword evidence="1" id="KW-0175">Coiled coil</keyword>
<evidence type="ECO:0000313" key="2">
    <source>
        <dbReference type="EMBL" id="OUC04082.1"/>
    </source>
</evidence>
<dbReference type="Proteomes" id="UP000195160">
    <property type="component" value="Unassembled WGS sequence"/>
</dbReference>
<protein>
    <submittedName>
        <fullName evidence="2">Uncharacterized protein</fullName>
    </submittedName>
</protein>
<proteinExistence type="predicted"/>
<organism evidence="2 3">
    <name type="scientific">Bacillus thuringiensis subsp. medellin</name>
    <dbReference type="NCBI Taxonomy" id="79672"/>
    <lineage>
        <taxon>Bacteria</taxon>
        <taxon>Bacillati</taxon>
        <taxon>Bacillota</taxon>
        <taxon>Bacilli</taxon>
        <taxon>Bacillales</taxon>
        <taxon>Bacillaceae</taxon>
        <taxon>Bacillus</taxon>
        <taxon>Bacillus cereus group</taxon>
    </lineage>
</organism>
<comment type="caution">
    <text evidence="2">The sequence shown here is derived from an EMBL/GenBank/DDBJ whole genome shotgun (WGS) entry which is preliminary data.</text>
</comment>
<dbReference type="EMBL" id="MOOV01000003">
    <property type="protein sequence ID" value="OUC04082.1"/>
    <property type="molecule type" value="Genomic_DNA"/>
</dbReference>
<name>A0A9X6NBV9_BACTV</name>
<reference evidence="2 3" key="1">
    <citation type="submission" date="2016-10" db="EMBL/GenBank/DDBJ databases">
        <title>Comparative genomics of Bacillus thuringiensis reveals a path to pathogens against multiple invertebrate hosts.</title>
        <authorList>
            <person name="Zheng J."/>
            <person name="Gao Q."/>
            <person name="Liu H."/>
            <person name="Peng D."/>
            <person name="Ruan L."/>
            <person name="Sun M."/>
        </authorList>
    </citation>
    <scope>NUCLEOTIDE SEQUENCE [LARGE SCALE GENOMIC DNA]</scope>
    <source>
        <strain evidence="2">T30001</strain>
    </source>
</reference>
<dbReference type="RefSeq" id="WP_088065363.1">
    <property type="nucleotide sequence ID" value="NZ_MOOV01000003.1"/>
</dbReference>
<gene>
    <name evidence="2" type="ORF">BK784_00030</name>
</gene>
<accession>A0A9X6NBV9</accession>
<sequence length="72" mass="8835">MQTENKMLTKINKFEKRLKEAKRIQKHLETQNTPLIRIHEIKRIVNFLEHEYNVHLFASKMVKLTYQNEKKN</sequence>
<evidence type="ECO:0000313" key="3">
    <source>
        <dbReference type="Proteomes" id="UP000195160"/>
    </source>
</evidence>
<feature type="coiled-coil region" evidence="1">
    <location>
        <begin position="4"/>
        <end position="31"/>
    </location>
</feature>
<evidence type="ECO:0000256" key="1">
    <source>
        <dbReference type="SAM" id="Coils"/>
    </source>
</evidence>